<dbReference type="InterPro" id="IPR051793">
    <property type="entry name" value="NADH:flavin_oxidoreductase"/>
</dbReference>
<evidence type="ECO:0000259" key="11">
    <source>
        <dbReference type="Pfam" id="PF07992"/>
    </source>
</evidence>
<keyword evidence="6" id="KW-0479">Metal-binding</keyword>
<keyword evidence="4" id="KW-0285">Flavoprotein</keyword>
<name>A0ABW9Y0U3_9RHOB</name>
<keyword evidence="7" id="KW-0560">Oxidoreductase</keyword>
<comment type="cofactor">
    <cofactor evidence="1">
        <name>FMN</name>
        <dbReference type="ChEBI" id="CHEBI:58210"/>
    </cofactor>
</comment>
<proteinExistence type="inferred from homology"/>
<feature type="domain" description="NADH:flavin oxidoreductase/NADH oxidase N-terminal" evidence="10">
    <location>
        <begin position="16"/>
        <end position="347"/>
    </location>
</feature>
<dbReference type="SUPFAM" id="SSF51905">
    <property type="entry name" value="FAD/NAD(P)-binding domain"/>
    <property type="match status" value="1"/>
</dbReference>
<evidence type="ECO:0000256" key="4">
    <source>
        <dbReference type="ARBA" id="ARBA00022630"/>
    </source>
</evidence>
<comment type="similarity">
    <text evidence="3">In the N-terminal section; belongs to the NADH:flavin oxidoreductase/NADH oxidase family.</text>
</comment>
<gene>
    <name evidence="12" type="ORF">GU920_01080</name>
</gene>
<evidence type="ECO:0000256" key="9">
    <source>
        <dbReference type="ARBA" id="ARBA00023014"/>
    </source>
</evidence>
<dbReference type="PRINTS" id="PR00368">
    <property type="entry name" value="FADPNR"/>
</dbReference>
<dbReference type="SUPFAM" id="SSF51395">
    <property type="entry name" value="FMN-linked oxidoreductases"/>
    <property type="match status" value="1"/>
</dbReference>
<comment type="cofactor">
    <cofactor evidence="2">
        <name>[4Fe-4S] cluster</name>
        <dbReference type="ChEBI" id="CHEBI:49883"/>
    </cofactor>
</comment>
<evidence type="ECO:0000256" key="2">
    <source>
        <dbReference type="ARBA" id="ARBA00001966"/>
    </source>
</evidence>
<feature type="domain" description="FAD/NAD(P)-binding" evidence="11">
    <location>
        <begin position="395"/>
        <end position="635"/>
    </location>
</feature>
<dbReference type="RefSeq" id="WP_161765079.1">
    <property type="nucleotide sequence ID" value="NZ_JAAATW010000001.1"/>
</dbReference>
<keyword evidence="8" id="KW-0408">Iron</keyword>
<accession>A0ABW9Y0U3</accession>
<dbReference type="Gene3D" id="3.50.50.60">
    <property type="entry name" value="FAD/NAD(P)-binding domain"/>
    <property type="match status" value="1"/>
</dbReference>
<evidence type="ECO:0000256" key="8">
    <source>
        <dbReference type="ARBA" id="ARBA00023004"/>
    </source>
</evidence>
<evidence type="ECO:0000256" key="3">
    <source>
        <dbReference type="ARBA" id="ARBA00011048"/>
    </source>
</evidence>
<dbReference type="Gene3D" id="3.20.20.70">
    <property type="entry name" value="Aldolase class I"/>
    <property type="match status" value="1"/>
</dbReference>
<dbReference type="PANTHER" id="PTHR42917">
    <property type="entry name" value="2,4-DIENOYL-COA REDUCTASE"/>
    <property type="match status" value="1"/>
</dbReference>
<dbReference type="InterPro" id="IPR001155">
    <property type="entry name" value="OxRdtase_FMN_N"/>
</dbReference>
<evidence type="ECO:0000256" key="1">
    <source>
        <dbReference type="ARBA" id="ARBA00001917"/>
    </source>
</evidence>
<dbReference type="Pfam" id="PF07992">
    <property type="entry name" value="Pyr_redox_2"/>
    <property type="match status" value="1"/>
</dbReference>
<keyword evidence="9" id="KW-0411">Iron-sulfur</keyword>
<dbReference type="Gene3D" id="3.40.50.720">
    <property type="entry name" value="NAD(P)-binding Rossmann-like Domain"/>
    <property type="match status" value="1"/>
</dbReference>
<sequence length="660" mass="69934">MIADERTGRASAFPHFFSPLRIRGATIRNRIMSTGHDTVLPKDGTVNDALIAYHLARARGGAGLIVTQVAGVHETARYTSHLLMATTDGCIPGYRRLAEALHDAGATVISQLFHPGREIMESADGLLAVAYAPSISPNERFHVMPRALTVPLIDEIIAGYAAGARRMHAAGLDGVEVVASHGYLPAQFLNPRVNRRQDAYGGDAPRRQAFLRQVLQAIRAETDEDFVIGLRISAGERDDEGLTIPEALEACIALQGDLDYVNVTTGTSASVGGAVHIAPPMAYAPGYVAQDAGAFRRALRVPVFVAGRINQPHEAEAILAAGLADVCGMTRALIADPEMPAKAARGAVDDIRACIGCNQACIGHFHKGLPVSCIQHPETGRELAYASLPPAPQRKKVLVVGGGPAGMKAAVTAARRGHSVTIHEAGGQPGGQALLAQLLPRRAEFGGLVTNLLREVERAQIPLRRGARVTEAVLRAERPDAVILATGAEPHLPADMPHDGSVQVVTAWQVLRGEVRPGGRVVVADWRCDWIGPGVAEMLAKAGSAVTLAVNGLHAGEVLPLYVRDNIAAELHRLRVEVRPYMRLFGTAEGSVFLQHVPSAEAVELAEIDTLVLCLGHRPVDDLAATVEALGIELHMAGDCLAPRTAEEAVFEGLKAGCAV</sequence>
<evidence type="ECO:0000256" key="7">
    <source>
        <dbReference type="ARBA" id="ARBA00023002"/>
    </source>
</evidence>
<evidence type="ECO:0000256" key="6">
    <source>
        <dbReference type="ARBA" id="ARBA00022723"/>
    </source>
</evidence>
<dbReference type="EMBL" id="JAAATW010000001">
    <property type="protein sequence ID" value="NBE06121.1"/>
    <property type="molecule type" value="Genomic_DNA"/>
</dbReference>
<comment type="caution">
    <text evidence="12">The sequence shown here is derived from an EMBL/GenBank/DDBJ whole genome shotgun (WGS) entry which is preliminary data.</text>
</comment>
<dbReference type="PANTHER" id="PTHR42917:SF2">
    <property type="entry name" value="2,4-DIENOYL-COA REDUCTASE [(2E)-ENOYL-COA-PRODUCING]"/>
    <property type="match status" value="1"/>
</dbReference>
<dbReference type="PRINTS" id="PR00411">
    <property type="entry name" value="PNDRDTASEI"/>
</dbReference>
<dbReference type="InterPro" id="IPR036188">
    <property type="entry name" value="FAD/NAD-bd_sf"/>
</dbReference>
<dbReference type="InterPro" id="IPR013785">
    <property type="entry name" value="Aldolase_TIM"/>
</dbReference>
<dbReference type="SUPFAM" id="SSF51971">
    <property type="entry name" value="Nucleotide-binding domain"/>
    <property type="match status" value="1"/>
</dbReference>
<evidence type="ECO:0000259" key="10">
    <source>
        <dbReference type="Pfam" id="PF00724"/>
    </source>
</evidence>
<keyword evidence="13" id="KW-1185">Reference proteome</keyword>
<evidence type="ECO:0000256" key="5">
    <source>
        <dbReference type="ARBA" id="ARBA00022643"/>
    </source>
</evidence>
<dbReference type="Pfam" id="PF00724">
    <property type="entry name" value="Oxidored_FMN"/>
    <property type="match status" value="1"/>
</dbReference>
<evidence type="ECO:0000313" key="13">
    <source>
        <dbReference type="Proteomes" id="UP001517376"/>
    </source>
</evidence>
<organism evidence="12 13">
    <name type="scientific">Paragemmobacter ruber</name>
    <dbReference type="NCBI Taxonomy" id="1985673"/>
    <lineage>
        <taxon>Bacteria</taxon>
        <taxon>Pseudomonadati</taxon>
        <taxon>Pseudomonadota</taxon>
        <taxon>Alphaproteobacteria</taxon>
        <taxon>Rhodobacterales</taxon>
        <taxon>Paracoccaceae</taxon>
        <taxon>Paragemmobacter</taxon>
    </lineage>
</organism>
<protein>
    <submittedName>
        <fullName evidence="12">FAD-dependent oxidoreductase</fullName>
    </submittedName>
</protein>
<evidence type="ECO:0000313" key="12">
    <source>
        <dbReference type="EMBL" id="NBE06121.1"/>
    </source>
</evidence>
<keyword evidence="5" id="KW-0288">FMN</keyword>
<reference evidence="13" key="1">
    <citation type="submission" date="2020-01" db="EMBL/GenBank/DDBJ databases">
        <title>Sphingomonas sp. strain CSW-10.</title>
        <authorList>
            <person name="Chen W.-M."/>
        </authorList>
    </citation>
    <scope>NUCLEOTIDE SEQUENCE [LARGE SCALE GENOMIC DNA]</scope>
    <source>
        <strain evidence="13">CCP-1</strain>
    </source>
</reference>
<dbReference type="InterPro" id="IPR023753">
    <property type="entry name" value="FAD/NAD-binding_dom"/>
</dbReference>
<dbReference type="Proteomes" id="UP001517376">
    <property type="component" value="Unassembled WGS sequence"/>
</dbReference>